<dbReference type="EMBL" id="BRXR01000001">
    <property type="protein sequence ID" value="GLC31983.1"/>
    <property type="molecule type" value="Genomic_DNA"/>
</dbReference>
<gene>
    <name evidence="2" type="ORF">bsdE14_33930</name>
</gene>
<keyword evidence="3" id="KW-1185">Reference proteome</keyword>
<evidence type="ECO:0000259" key="1">
    <source>
        <dbReference type="Pfam" id="PF13472"/>
    </source>
</evidence>
<dbReference type="SUPFAM" id="SSF52266">
    <property type="entry name" value="SGNH hydrolase"/>
    <property type="match status" value="1"/>
</dbReference>
<comment type="caution">
    <text evidence="2">The sequence shown here is derived from an EMBL/GenBank/DDBJ whole genome shotgun (WGS) entry which is preliminary data.</text>
</comment>
<dbReference type="Proteomes" id="UP001208567">
    <property type="component" value="Unassembled WGS sequence"/>
</dbReference>
<protein>
    <submittedName>
        <fullName evidence="2">Lipase/acylhydrolase</fullName>
    </submittedName>
</protein>
<dbReference type="CDD" id="cd00229">
    <property type="entry name" value="SGNH_hydrolase"/>
    <property type="match status" value="1"/>
</dbReference>
<sequence length="238" mass="27199">MNIKDSYNLVFFGDSITKGVVFDSEKYKYSTIKDSFTNIVASSIKGTVYNAGKFGSTVIRGVSKMYNDVMKKTPDIVVIEFGGNDCDFKWEDIAQSPETEHQPNTDIGIFSETLLEMIDTLNEANIMPALMTLPPLDPKRYFKWVTKGDPIAEKNVLRWLGSEEEIYYWHNYYNEMVVDVANKTKTNLIDVRSAFLNYPDYSQLLCTDGIHPNAKGHSVIAKVFLNYFQDNCNFILQK</sequence>
<name>A0ABQ5N9Q0_9CLOT</name>
<evidence type="ECO:0000313" key="2">
    <source>
        <dbReference type="EMBL" id="GLC31983.1"/>
    </source>
</evidence>
<dbReference type="InterPro" id="IPR051532">
    <property type="entry name" value="Ester_Hydrolysis_Enzymes"/>
</dbReference>
<dbReference type="InterPro" id="IPR013830">
    <property type="entry name" value="SGNH_hydro"/>
</dbReference>
<dbReference type="RefSeq" id="WP_264851296.1">
    <property type="nucleotide sequence ID" value="NZ_BRXR01000001.1"/>
</dbReference>
<proteinExistence type="predicted"/>
<dbReference type="PANTHER" id="PTHR30383:SF5">
    <property type="entry name" value="SGNH HYDROLASE-TYPE ESTERASE DOMAIN-CONTAINING PROTEIN"/>
    <property type="match status" value="1"/>
</dbReference>
<organism evidence="2 3">
    <name type="scientific">Clostridium omnivorum</name>
    <dbReference type="NCBI Taxonomy" id="1604902"/>
    <lineage>
        <taxon>Bacteria</taxon>
        <taxon>Bacillati</taxon>
        <taxon>Bacillota</taxon>
        <taxon>Clostridia</taxon>
        <taxon>Eubacteriales</taxon>
        <taxon>Clostridiaceae</taxon>
        <taxon>Clostridium</taxon>
    </lineage>
</organism>
<dbReference type="InterPro" id="IPR036514">
    <property type="entry name" value="SGNH_hydro_sf"/>
</dbReference>
<accession>A0ABQ5N9Q0</accession>
<dbReference type="Pfam" id="PF13472">
    <property type="entry name" value="Lipase_GDSL_2"/>
    <property type="match status" value="1"/>
</dbReference>
<reference evidence="2 3" key="1">
    <citation type="journal article" date="2024" name="Int. J. Syst. Evol. Microbiol.">
        <title>Clostridium omnivorum sp. nov., isolated from anoxic soil under the treatment of reductive soil disinfestation.</title>
        <authorList>
            <person name="Ueki A."/>
            <person name="Tonouchi A."/>
            <person name="Kaku N."/>
            <person name="Honma S."/>
            <person name="Ueki K."/>
        </authorList>
    </citation>
    <scope>NUCLEOTIDE SEQUENCE [LARGE SCALE GENOMIC DNA]</scope>
    <source>
        <strain evidence="2 3">E14</strain>
    </source>
</reference>
<dbReference type="PANTHER" id="PTHR30383">
    <property type="entry name" value="THIOESTERASE 1/PROTEASE 1/LYSOPHOSPHOLIPASE L1"/>
    <property type="match status" value="1"/>
</dbReference>
<evidence type="ECO:0000313" key="3">
    <source>
        <dbReference type="Proteomes" id="UP001208567"/>
    </source>
</evidence>
<dbReference type="Gene3D" id="3.40.50.1110">
    <property type="entry name" value="SGNH hydrolase"/>
    <property type="match status" value="1"/>
</dbReference>
<feature type="domain" description="SGNH hydrolase-type esterase" evidence="1">
    <location>
        <begin position="11"/>
        <end position="218"/>
    </location>
</feature>